<organism evidence="3 4">
    <name type="scientific">Iodobacter arcticus</name>
    <dbReference type="NCBI Taxonomy" id="590593"/>
    <lineage>
        <taxon>Bacteria</taxon>
        <taxon>Pseudomonadati</taxon>
        <taxon>Pseudomonadota</taxon>
        <taxon>Betaproteobacteria</taxon>
        <taxon>Neisseriales</taxon>
        <taxon>Chitinibacteraceae</taxon>
        <taxon>Iodobacter</taxon>
    </lineage>
</organism>
<evidence type="ECO:0000313" key="4">
    <source>
        <dbReference type="Proteomes" id="UP001596473"/>
    </source>
</evidence>
<keyword evidence="1" id="KW-1133">Transmembrane helix</keyword>
<dbReference type="InterPro" id="IPR053156">
    <property type="entry name" value="T6SS_TssM-like"/>
</dbReference>
<dbReference type="RefSeq" id="WP_380188829.1">
    <property type="nucleotide sequence ID" value="NZ_JBHTBQ010000033.1"/>
</dbReference>
<dbReference type="PANTHER" id="PTHR36153:SF1">
    <property type="entry name" value="TYPE VI SECRETION SYSTEM COMPONENT TSSM1"/>
    <property type="match status" value="1"/>
</dbReference>
<dbReference type="Pfam" id="PF14331">
    <property type="entry name" value="IcmF-related_N"/>
    <property type="match status" value="1"/>
</dbReference>
<dbReference type="PANTHER" id="PTHR36153">
    <property type="entry name" value="INNER MEMBRANE PROTEIN-RELATED"/>
    <property type="match status" value="1"/>
</dbReference>
<evidence type="ECO:0000313" key="3">
    <source>
        <dbReference type="EMBL" id="MFC7421267.1"/>
    </source>
</evidence>
<sequence length="1266" mass="141887">MKLLMILLIVIVVLVLLWLWRNKADRLGRSFIESVRQMEKECSIEGRYQVPWLLLLGDDQKNSESLCRAWQLKTAEKAAWFGRFCYSSDAVVLLPPHDMYQQAEGALAVLSTWRRLLASLLRVRGQRPIDAVIWAVSAERLLRKDAVLDVAQCKQFQDAQQRLGQTLPVYWLITGLQDLNGVNELIESLPDQAQEGVLGWSSVLPLSAAYQRDHLDSAIGQIQRQLSDCIAEIATLNGGVSDSLYLLPRQLDVLRLPLHTLGEAAFQTNAMGDAPVLRGVYFVASYAHPQSETDVFAPQPEPLPDTPVFAARLLRQRIAAERGLAQPIVRILALRQRWYRLARLIAVIFCSLWLLAMVWVWQQARQDAIVLNRALSALGNESSQTESDLGGQSAVALWRALFAVPRLDFENAVFPGSLLSNFDQSLAEKVAGFLQTEWFLPVYGQLQADLKTMQLEGESIEKKSRDEAASPETWPRYLSAQRLVQQAKALEQNMASYHRALRGGADALAQLSELSNRLWDSDFRPERLPLRNRLEVILSQYALWMGRPLKLEEATQEAQQHFLELMQGWLNRLYADATFIETADSVQQELSALQGGERNNYAELKHLNEQISLLRQLIAATNVAWSSASGQDLVPGYSDMLNQARTSRFIGKELVQKIEAHSAMLRKAFKERWSNRESSLTARGEVGLKEDVLQLQAAITYLLQQSFVVKAHTAGTQAVAGSLKEMSEARLVEALSIYQERQRYQTQTLAKVPDAYRLGLSSFASKSAANAMWFMMGGHAVDDLGQRNAVDSVDGLIRAAPEIKAALLDLGRTDLANEFVREMNERALAVLRQADSQQVEMAPYQPKQATFSWWDGKKNASFKAFKVNNSLELQQYLKRQLEQISALSAKQESVLDWLNAHQKSMGSKDLQAFARWRVVAAELKKFKEKAPDSGPAFLTQIISKDLNEMDVSSCHSVLQQLELPAGSSLFAERAQRLVQMANDRCSGLRSQSSAYAWQQLSAYFNLYVAGRFPFAANANAPDAEIERVTTLLRLIDTHLPAAEAGLDESDSVHKEAAKLYLQGLQYTRELLGPILLRGTVEQPQPAGLDLDVQWRSDKDKEQGADQVIEWGLTVGTQRQRYPQGERGKLRWLVGQPLNFSLRWAADSAQRPLEEISQPALMVFEQGAEWRYTGSWSLLRFLRNHRAPPGMVLQEEYSYPALLFSLPIGGQAKDKPRAQMFARFGISAVGAKALLPVQLLNALPLKAPASPFRQIVLPDSDKLLGAP</sequence>
<comment type="caution">
    <text evidence="3">The sequence shown here is derived from an EMBL/GenBank/DDBJ whole genome shotgun (WGS) entry which is preliminary data.</text>
</comment>
<feature type="domain" description="Type VI secretion system component TssM1 N-terminal" evidence="2">
    <location>
        <begin position="112"/>
        <end position="344"/>
    </location>
</feature>
<keyword evidence="4" id="KW-1185">Reference proteome</keyword>
<keyword evidence="1" id="KW-0812">Transmembrane</keyword>
<evidence type="ECO:0000259" key="2">
    <source>
        <dbReference type="Pfam" id="PF14331"/>
    </source>
</evidence>
<gene>
    <name evidence="3" type="ORF">ACFQNF_15495</name>
</gene>
<dbReference type="Proteomes" id="UP001596473">
    <property type="component" value="Unassembled WGS sequence"/>
</dbReference>
<dbReference type="InterPro" id="IPR025743">
    <property type="entry name" value="TssM1_N"/>
</dbReference>
<reference evidence="4" key="1">
    <citation type="journal article" date="2019" name="Int. J. Syst. Evol. Microbiol.">
        <title>The Global Catalogue of Microorganisms (GCM) 10K type strain sequencing project: providing services to taxonomists for standard genome sequencing and annotation.</title>
        <authorList>
            <consortium name="The Broad Institute Genomics Platform"/>
            <consortium name="The Broad Institute Genome Sequencing Center for Infectious Disease"/>
            <person name="Wu L."/>
            <person name="Ma J."/>
        </authorList>
    </citation>
    <scope>NUCLEOTIDE SEQUENCE [LARGE SCALE GENOMIC DNA]</scope>
    <source>
        <strain evidence="4">CCUG 62945</strain>
    </source>
</reference>
<dbReference type="EMBL" id="JBHTBQ010000033">
    <property type="protein sequence ID" value="MFC7421267.1"/>
    <property type="molecule type" value="Genomic_DNA"/>
</dbReference>
<feature type="transmembrane region" description="Helical" evidence="1">
    <location>
        <begin position="6"/>
        <end position="21"/>
    </location>
</feature>
<accession>A0ABW2R4Z4</accession>
<evidence type="ECO:0000256" key="1">
    <source>
        <dbReference type="SAM" id="Phobius"/>
    </source>
</evidence>
<proteinExistence type="predicted"/>
<feature type="transmembrane region" description="Helical" evidence="1">
    <location>
        <begin position="341"/>
        <end position="361"/>
    </location>
</feature>
<keyword evidence="1" id="KW-0472">Membrane</keyword>
<name>A0ABW2R4Z4_9NEIS</name>
<protein>
    <submittedName>
        <fullName evidence="3">Type VI secretion system protein</fullName>
    </submittedName>
</protein>